<reference evidence="1 2" key="1">
    <citation type="submission" date="2011-10" db="EMBL/GenBank/DDBJ databases">
        <title>Genome Sequence of Commensalibacter intestini A911, isolated from Drosophila gut.</title>
        <authorList>
            <person name="Lee W.-J."/>
            <person name="Kim E.-K."/>
        </authorList>
    </citation>
    <scope>NUCLEOTIDE SEQUENCE [LARGE SCALE GENOMIC DNA]</scope>
    <source>
        <strain evidence="1 2">A911</strain>
    </source>
</reference>
<evidence type="ECO:0000313" key="1">
    <source>
        <dbReference type="EMBL" id="EHD14112.1"/>
    </source>
</evidence>
<evidence type="ECO:0008006" key="3">
    <source>
        <dbReference type="Google" id="ProtNLM"/>
    </source>
</evidence>
<dbReference type="Proteomes" id="UP000005939">
    <property type="component" value="Unassembled WGS sequence"/>
</dbReference>
<accession>G6F030</accession>
<sequence length="87" mass="9986">MRWECNENVSMITSLDIKKNTQGMLNELLQFYKQQGYIQREAQCLISKAVGISKHALSSLCVGKSKKIDAHVYLNIHQYHQEVMGNT</sequence>
<organism evidence="1 2">
    <name type="scientific">Commensalibacter intestini A911</name>
    <dbReference type="NCBI Taxonomy" id="1088868"/>
    <lineage>
        <taxon>Bacteria</taxon>
        <taxon>Pseudomonadati</taxon>
        <taxon>Pseudomonadota</taxon>
        <taxon>Alphaproteobacteria</taxon>
        <taxon>Acetobacterales</taxon>
        <taxon>Acetobacteraceae</taxon>
    </lineage>
</organism>
<evidence type="ECO:0000313" key="2">
    <source>
        <dbReference type="Proteomes" id="UP000005939"/>
    </source>
</evidence>
<dbReference type="EMBL" id="AGFR01000005">
    <property type="protein sequence ID" value="EHD14112.1"/>
    <property type="molecule type" value="Genomic_DNA"/>
</dbReference>
<proteinExistence type="predicted"/>
<name>G6F030_9PROT</name>
<protein>
    <recommendedName>
        <fullName evidence="3">HigA2-like helix-turn-helix domain-containing protein</fullName>
    </recommendedName>
</protein>
<dbReference type="STRING" id="1088868.CIN_09760"/>
<dbReference type="AlphaFoldDB" id="G6F030"/>
<comment type="caution">
    <text evidence="1">The sequence shown here is derived from an EMBL/GenBank/DDBJ whole genome shotgun (WGS) entry which is preliminary data.</text>
</comment>
<gene>
    <name evidence="1" type="ORF">CIN_09760</name>
</gene>